<reference evidence="4" key="2">
    <citation type="submission" date="2020-01" db="EMBL/GenBank/DDBJ databases">
        <authorList>
            <person name="Aviles F."/>
            <person name="Meyer T.E."/>
            <person name="Kyndt J.A."/>
        </authorList>
    </citation>
    <scope>NUCLEOTIDE SEQUENCE</scope>
    <source>
        <strain evidence="4">SE3</strain>
    </source>
</reference>
<feature type="region of interest" description="Disordered" evidence="2">
    <location>
        <begin position="512"/>
        <end position="546"/>
    </location>
</feature>
<dbReference type="AlphaFoldDB" id="A0A6N7ZK87"/>
<name>A0A6N7ZK87_9MICO</name>
<dbReference type="EMBL" id="JAAFAN010000050">
    <property type="protein sequence ID" value="NDO90573.1"/>
    <property type="molecule type" value="Genomic_DNA"/>
</dbReference>
<dbReference type="Proteomes" id="UP000471672">
    <property type="component" value="Unassembled WGS sequence"/>
</dbReference>
<organism evidence="3 5">
    <name type="scientific">Cellulosimicrobium composti</name>
    <dbReference type="NCBI Taxonomy" id="2672572"/>
    <lineage>
        <taxon>Bacteria</taxon>
        <taxon>Bacillati</taxon>
        <taxon>Actinomycetota</taxon>
        <taxon>Actinomycetes</taxon>
        <taxon>Micrococcales</taxon>
        <taxon>Promicromonosporaceae</taxon>
        <taxon>Cellulosimicrobium</taxon>
    </lineage>
</organism>
<keyword evidence="1" id="KW-0175">Coiled coil</keyword>
<comment type="caution">
    <text evidence="3">The sequence shown here is derived from an EMBL/GenBank/DDBJ whole genome shotgun (WGS) entry which is preliminary data.</text>
</comment>
<sequence length="546" mass="60735">MQHDDVDSLRRSSAAWRLLRADTAPLVLSFLGTLFVEENVRAIPESDLVARLDDHLWAVDGRAARSAGTEPRYPRAPQAYVDHWAHPDQGWLRAWYPPGSAEPHYDATPAVEQAVRWVASLRGRGFVGTESRLNTVFELLRQLAVGTQTDPAERLRELEERRAAIDEEIAQVRAGRVAVLDAAAQRDRYQQLTQTAADLLSDFREVEANFRALDRELRERITGWDGAKGELLEEVVRSRTAIAESDQGRSFHAFYDFLLDRRRQEEFAALVERVQALDAIAPDVVPGAPRGTAEHEHRRLRRVHYDWLDAGERTQATVRTLSEQLRRFLDDQVWLENRRVMDILRGVEAKALAARDVALRPGAGDPPGMAVDAVAPEVVLPTERPLFAPRPTARLDSDHVEVGDDDFEVDALYDQVHVDPERLARTVRATLSAPGGPGEVALADLLAEAPLEHGLAELVTYLSLDDPRFVVVHDDERTDEVRWEGEAPAGPVVDDGAPEPVVRVARLPRVTYARRTGSGAPPGPPAPPDLVTDHRPAPDHAPEETP</sequence>
<reference evidence="4 6" key="3">
    <citation type="journal article" date="2021" name="Arch. Microbiol.">
        <title>Cellulosimicrobium fucosivorans sp. nov., isolated from San Elijo Lagoon, contains a fucose metabolic pathway linked to carotenoid production.</title>
        <authorList>
            <person name="Aviles F.A."/>
            <person name="Kyndt J.A."/>
        </authorList>
    </citation>
    <scope>NUCLEOTIDE SEQUENCE [LARGE SCALE GENOMIC DNA]</scope>
    <source>
        <strain evidence="4 6">SE3</strain>
    </source>
</reference>
<gene>
    <name evidence="3" type="ORF">GJV82_11935</name>
    <name evidence="4" type="ORF">GYH36_14070</name>
</gene>
<protein>
    <submittedName>
        <fullName evidence="4">DUF3375 domain-containing protein</fullName>
    </submittedName>
    <submittedName>
        <fullName evidence="3">DUF3375 family protein</fullName>
    </submittedName>
</protein>
<reference evidence="3 5" key="1">
    <citation type="submission" date="2019-11" db="EMBL/GenBank/DDBJ databases">
        <title>Cellulosimicrobium composti sp. nov. isolated from a compost.</title>
        <authorList>
            <person name="Yang Y."/>
        </authorList>
    </citation>
    <scope>NUCLEOTIDE SEQUENCE [LARGE SCALE GENOMIC DNA]</scope>
    <source>
        <strain evidence="3 5">BIT-GX5</strain>
    </source>
</reference>
<dbReference type="Pfam" id="PF11855">
    <property type="entry name" value="DUF3375"/>
    <property type="match status" value="1"/>
</dbReference>
<dbReference type="InterPro" id="IPR021804">
    <property type="entry name" value="DUF3375"/>
</dbReference>
<evidence type="ECO:0000313" key="3">
    <source>
        <dbReference type="EMBL" id="MTG89648.1"/>
    </source>
</evidence>
<keyword evidence="6" id="KW-1185">Reference proteome</keyword>
<dbReference type="EMBL" id="WMKA01000026">
    <property type="protein sequence ID" value="MTG89648.1"/>
    <property type="molecule type" value="Genomic_DNA"/>
</dbReference>
<evidence type="ECO:0000313" key="4">
    <source>
        <dbReference type="EMBL" id="NDO90573.1"/>
    </source>
</evidence>
<feature type="coiled-coil region" evidence="1">
    <location>
        <begin position="155"/>
        <end position="209"/>
    </location>
</feature>
<accession>A0A6N7ZK87</accession>
<evidence type="ECO:0000256" key="2">
    <source>
        <dbReference type="SAM" id="MobiDB-lite"/>
    </source>
</evidence>
<feature type="compositionally biased region" description="Basic and acidic residues" evidence="2">
    <location>
        <begin position="531"/>
        <end position="546"/>
    </location>
</feature>
<proteinExistence type="predicted"/>
<dbReference type="Proteomes" id="UP000440668">
    <property type="component" value="Unassembled WGS sequence"/>
</dbReference>
<evidence type="ECO:0000313" key="5">
    <source>
        <dbReference type="Proteomes" id="UP000440668"/>
    </source>
</evidence>
<evidence type="ECO:0000313" key="6">
    <source>
        <dbReference type="Proteomes" id="UP000471672"/>
    </source>
</evidence>
<evidence type="ECO:0000256" key="1">
    <source>
        <dbReference type="SAM" id="Coils"/>
    </source>
</evidence>
<dbReference type="RefSeq" id="WP_162290150.1">
    <property type="nucleotide sequence ID" value="NZ_JAAFAN010000050.1"/>
</dbReference>